<keyword evidence="1" id="KW-0812">Transmembrane</keyword>
<proteinExistence type="predicted"/>
<accession>A0ABM7RH65</accession>
<evidence type="ECO:0008006" key="4">
    <source>
        <dbReference type="Google" id="ProtNLM"/>
    </source>
</evidence>
<dbReference type="RefSeq" id="WP_338686271.1">
    <property type="nucleotide sequence ID" value="NZ_AP024702.1"/>
</dbReference>
<dbReference type="EMBL" id="AP024702">
    <property type="protein sequence ID" value="BCX49599.1"/>
    <property type="molecule type" value="Genomic_DNA"/>
</dbReference>
<organism evidence="2 3">
    <name type="scientific">Haloferula helveola</name>
    <dbReference type="NCBI Taxonomy" id="490095"/>
    <lineage>
        <taxon>Bacteria</taxon>
        <taxon>Pseudomonadati</taxon>
        <taxon>Verrucomicrobiota</taxon>
        <taxon>Verrucomicrobiia</taxon>
        <taxon>Verrucomicrobiales</taxon>
        <taxon>Verrucomicrobiaceae</taxon>
        <taxon>Haloferula</taxon>
    </lineage>
</organism>
<keyword evidence="1" id="KW-0472">Membrane</keyword>
<name>A0ABM7RH65_9BACT</name>
<evidence type="ECO:0000256" key="1">
    <source>
        <dbReference type="SAM" id="Phobius"/>
    </source>
</evidence>
<keyword evidence="1" id="KW-1133">Transmembrane helix</keyword>
<keyword evidence="3" id="KW-1185">Reference proteome</keyword>
<evidence type="ECO:0000313" key="3">
    <source>
        <dbReference type="Proteomes" id="UP001374893"/>
    </source>
</evidence>
<sequence>MIELSLTELAVGVLGASMVLVIFFAWISRWSAVNAERRSLRNRVVCRLCLAVFEASGRDAVQSCPECGAKTERRGARPLG</sequence>
<dbReference type="Proteomes" id="UP001374893">
    <property type="component" value="Chromosome"/>
</dbReference>
<gene>
    <name evidence="2" type="ORF">HAHE_35070</name>
</gene>
<feature type="transmembrane region" description="Helical" evidence="1">
    <location>
        <begin position="6"/>
        <end position="28"/>
    </location>
</feature>
<protein>
    <recommendedName>
        <fullName evidence="4">Hydrogenase nickel incorporation protein HypA</fullName>
    </recommendedName>
</protein>
<evidence type="ECO:0000313" key="2">
    <source>
        <dbReference type="EMBL" id="BCX49599.1"/>
    </source>
</evidence>
<reference evidence="2 3" key="1">
    <citation type="submission" date="2021-06" db="EMBL/GenBank/DDBJ databases">
        <title>Complete genome of Haloferula helveola possessing various polysaccharide degrading enzymes.</title>
        <authorList>
            <person name="Takami H."/>
            <person name="Huang C."/>
            <person name="Hamasaki K."/>
        </authorList>
    </citation>
    <scope>NUCLEOTIDE SEQUENCE [LARGE SCALE GENOMIC DNA]</scope>
    <source>
        <strain evidence="2 3">CN-1</strain>
    </source>
</reference>